<dbReference type="GO" id="GO:0016831">
    <property type="term" value="F:carboxy-lyase activity"/>
    <property type="evidence" value="ECO:0007669"/>
    <property type="project" value="InterPro"/>
</dbReference>
<evidence type="ECO:0000313" key="3">
    <source>
        <dbReference type="EMBL" id="CAB4764396.1"/>
    </source>
</evidence>
<sequence length="393" mass="44233">MGVSTREVVDATPIIDADTHVIEPADLFTSRVSTRKWGELVPHVRWDDESGDELWFFGDKKIYAAGLASGARWHEYPPDHPRRLHDSDSRNWDAVERVRHMDDFGVRAQVLYPNIGVFQVNEYIGMNAEPALVLACVQAYNDFLIDWSATAPGRYVPLMTVPFWDLDAAMAEMVRARDAGHKGIVFPARMEDFGLPALHDQHWDRFWAAAQEMQLSINFHIGSGNIPMFGTSAGRHLGYAWTGTMLFQLNAAAIASLIFGGICQRFPSLDFVSVESGVGWIPFVLESMDWQFHNSGVIAHHPEFDLLPSEYFARQIYSCFWFENASARSAIEQLGSEHVLFETDFPHPTGLTPGPASSAMAPREHLYQSLDGLPAQDIRNVLHDNAARLYRLE</sequence>
<dbReference type="EMBL" id="CAFBMH010000271">
    <property type="protein sequence ID" value="CAB4944005.1"/>
    <property type="molecule type" value="Genomic_DNA"/>
</dbReference>
<reference evidence="5" key="1">
    <citation type="submission" date="2020-05" db="EMBL/GenBank/DDBJ databases">
        <authorList>
            <person name="Chiriac C."/>
            <person name="Salcher M."/>
            <person name="Ghai R."/>
            <person name="Kavagutti S V."/>
        </authorList>
    </citation>
    <scope>NUCLEOTIDE SEQUENCE</scope>
</reference>
<dbReference type="EMBL" id="CAFABA010000025">
    <property type="protein sequence ID" value="CAB4823749.1"/>
    <property type="molecule type" value="Genomic_DNA"/>
</dbReference>
<evidence type="ECO:0000313" key="5">
    <source>
        <dbReference type="EMBL" id="CAB4944005.1"/>
    </source>
</evidence>
<dbReference type="SUPFAM" id="SSF51556">
    <property type="entry name" value="Metallo-dependent hydrolases"/>
    <property type="match status" value="1"/>
</dbReference>
<feature type="domain" description="Amidohydrolase-related" evidence="2">
    <location>
        <begin position="15"/>
        <end position="392"/>
    </location>
</feature>
<dbReference type="GO" id="GO:0016787">
    <property type="term" value="F:hydrolase activity"/>
    <property type="evidence" value="ECO:0007669"/>
    <property type="project" value="InterPro"/>
</dbReference>
<dbReference type="EMBL" id="CAEZYR010000127">
    <property type="protein sequence ID" value="CAB4764396.1"/>
    <property type="molecule type" value="Genomic_DNA"/>
</dbReference>
<accession>A0A6J7JKU7</accession>
<keyword evidence="1" id="KW-0456">Lyase</keyword>
<name>A0A6J7JKU7_9ZZZZ</name>
<evidence type="ECO:0000256" key="1">
    <source>
        <dbReference type="ARBA" id="ARBA00023239"/>
    </source>
</evidence>
<evidence type="ECO:0000259" key="2">
    <source>
        <dbReference type="Pfam" id="PF04909"/>
    </source>
</evidence>
<dbReference type="PANTHER" id="PTHR21240">
    <property type="entry name" value="2-AMINO-3-CARBOXYLMUCONATE-6-SEMIALDEHYDE DECARBOXYLASE"/>
    <property type="match status" value="1"/>
</dbReference>
<gene>
    <name evidence="3" type="ORF">UFOPK2754_02644</name>
    <name evidence="4" type="ORF">UFOPK3139_00872</name>
    <name evidence="5" type="ORF">UFOPK3543_03412</name>
    <name evidence="6" type="ORF">UFOPK3967_01637</name>
</gene>
<dbReference type="GO" id="GO:0005737">
    <property type="term" value="C:cytoplasm"/>
    <property type="evidence" value="ECO:0007669"/>
    <property type="project" value="TreeGrafter"/>
</dbReference>
<organism evidence="5">
    <name type="scientific">freshwater metagenome</name>
    <dbReference type="NCBI Taxonomy" id="449393"/>
    <lineage>
        <taxon>unclassified sequences</taxon>
        <taxon>metagenomes</taxon>
        <taxon>ecological metagenomes</taxon>
    </lineage>
</organism>
<evidence type="ECO:0000313" key="4">
    <source>
        <dbReference type="EMBL" id="CAB4823749.1"/>
    </source>
</evidence>
<dbReference type="InterPro" id="IPR032466">
    <property type="entry name" value="Metal_Hydrolase"/>
</dbReference>
<proteinExistence type="predicted"/>
<dbReference type="Pfam" id="PF04909">
    <property type="entry name" value="Amidohydro_2"/>
    <property type="match status" value="1"/>
</dbReference>
<dbReference type="AlphaFoldDB" id="A0A6J7JKU7"/>
<dbReference type="InterPro" id="IPR006680">
    <property type="entry name" value="Amidohydro-rel"/>
</dbReference>
<dbReference type="InterPro" id="IPR032465">
    <property type="entry name" value="ACMSD"/>
</dbReference>
<protein>
    <submittedName>
        <fullName evidence="5">Unannotated protein</fullName>
    </submittedName>
</protein>
<evidence type="ECO:0000313" key="6">
    <source>
        <dbReference type="EMBL" id="CAB5001152.1"/>
    </source>
</evidence>
<dbReference type="Gene3D" id="3.20.20.140">
    <property type="entry name" value="Metal-dependent hydrolases"/>
    <property type="match status" value="1"/>
</dbReference>
<dbReference type="EMBL" id="CAFBOS010000098">
    <property type="protein sequence ID" value="CAB5001152.1"/>
    <property type="molecule type" value="Genomic_DNA"/>
</dbReference>
<dbReference type="GO" id="GO:0019748">
    <property type="term" value="P:secondary metabolic process"/>
    <property type="evidence" value="ECO:0007669"/>
    <property type="project" value="TreeGrafter"/>
</dbReference>
<dbReference type="PANTHER" id="PTHR21240:SF28">
    <property type="entry name" value="ISO-OROTATE DECARBOXYLASE (EUROFUNG)"/>
    <property type="match status" value="1"/>
</dbReference>